<keyword evidence="8" id="KW-1185">Reference proteome</keyword>
<dbReference type="AlphaFoldDB" id="A0A345ZYV8"/>
<protein>
    <submittedName>
        <fullName evidence="7">Thiamine pyrophosphate-requiring protein</fullName>
    </submittedName>
</protein>
<dbReference type="PANTHER" id="PTHR18968:SF164">
    <property type="entry name" value="PYRUVATE DECARBOXYLASE"/>
    <property type="match status" value="1"/>
</dbReference>
<dbReference type="RefSeq" id="WP_115692484.1">
    <property type="nucleotide sequence ID" value="NZ_CP031417.1"/>
</dbReference>
<reference evidence="7 8" key="1">
    <citation type="submission" date="2018-07" db="EMBL/GenBank/DDBJ databases">
        <authorList>
            <person name="Quirk P.G."/>
            <person name="Krulwich T.A."/>
        </authorList>
    </citation>
    <scope>NUCLEOTIDE SEQUENCE [LARGE SCALE GENOMIC DNA]</scope>
    <source>
        <strain evidence="7 8">CC-BB4</strain>
    </source>
</reference>
<dbReference type="EMBL" id="CP031417">
    <property type="protein sequence ID" value="AXK82105.1"/>
    <property type="molecule type" value="Genomic_DNA"/>
</dbReference>
<dbReference type="Proteomes" id="UP000254889">
    <property type="component" value="Chromosome"/>
</dbReference>
<dbReference type="Pfam" id="PF02775">
    <property type="entry name" value="TPP_enzyme_C"/>
    <property type="match status" value="1"/>
</dbReference>
<feature type="domain" description="Thiamine pyrophosphate enzyme central" evidence="4">
    <location>
        <begin position="207"/>
        <end position="314"/>
    </location>
</feature>
<keyword evidence="2 3" id="KW-0786">Thiamine pyrophosphate</keyword>
<dbReference type="CDD" id="cd07035">
    <property type="entry name" value="TPP_PYR_POX_like"/>
    <property type="match status" value="1"/>
</dbReference>
<dbReference type="PROSITE" id="PS00187">
    <property type="entry name" value="TPP_ENZYMES"/>
    <property type="match status" value="1"/>
</dbReference>
<dbReference type="OrthoDB" id="7534569at2"/>
<dbReference type="InterPro" id="IPR029061">
    <property type="entry name" value="THDP-binding"/>
</dbReference>
<comment type="similarity">
    <text evidence="1 3">Belongs to the TPP enzyme family.</text>
</comment>
<dbReference type="SUPFAM" id="SSF52518">
    <property type="entry name" value="Thiamin diphosphate-binding fold (THDP-binding)"/>
    <property type="match status" value="2"/>
</dbReference>
<dbReference type="GO" id="GO:0003984">
    <property type="term" value="F:acetolactate synthase activity"/>
    <property type="evidence" value="ECO:0007669"/>
    <property type="project" value="TreeGrafter"/>
</dbReference>
<dbReference type="InterPro" id="IPR011766">
    <property type="entry name" value="TPP_enzyme_TPP-bd"/>
</dbReference>
<feature type="domain" description="Thiamine pyrophosphate enzyme N-terminal TPP-binding" evidence="6">
    <location>
        <begin position="3"/>
        <end position="123"/>
    </location>
</feature>
<dbReference type="GO" id="GO:0050660">
    <property type="term" value="F:flavin adenine dinucleotide binding"/>
    <property type="evidence" value="ECO:0007669"/>
    <property type="project" value="TreeGrafter"/>
</dbReference>
<dbReference type="Gene3D" id="3.40.50.970">
    <property type="match status" value="2"/>
</dbReference>
<dbReference type="Gene3D" id="3.40.50.1220">
    <property type="entry name" value="TPP-binding domain"/>
    <property type="match status" value="1"/>
</dbReference>
<evidence type="ECO:0000256" key="3">
    <source>
        <dbReference type="RuleBase" id="RU362132"/>
    </source>
</evidence>
<name>A0A345ZYV8_9HYPH</name>
<dbReference type="InterPro" id="IPR045229">
    <property type="entry name" value="TPP_enz"/>
</dbReference>
<evidence type="ECO:0000313" key="8">
    <source>
        <dbReference type="Proteomes" id="UP000254889"/>
    </source>
</evidence>
<evidence type="ECO:0000256" key="2">
    <source>
        <dbReference type="ARBA" id="ARBA00023052"/>
    </source>
</evidence>
<dbReference type="KEGG" id="ptaw:DW352_17180"/>
<evidence type="ECO:0000259" key="5">
    <source>
        <dbReference type="Pfam" id="PF02775"/>
    </source>
</evidence>
<dbReference type="InterPro" id="IPR029035">
    <property type="entry name" value="DHS-like_NAD/FAD-binding_dom"/>
</dbReference>
<evidence type="ECO:0000259" key="6">
    <source>
        <dbReference type="Pfam" id="PF02776"/>
    </source>
</evidence>
<accession>A0A345ZYV8</accession>
<dbReference type="CDD" id="cd02002">
    <property type="entry name" value="TPP_BFDC"/>
    <property type="match status" value="1"/>
</dbReference>
<evidence type="ECO:0000256" key="1">
    <source>
        <dbReference type="ARBA" id="ARBA00007812"/>
    </source>
</evidence>
<evidence type="ECO:0000259" key="4">
    <source>
        <dbReference type="Pfam" id="PF00205"/>
    </source>
</evidence>
<dbReference type="GO" id="GO:0030976">
    <property type="term" value="F:thiamine pyrophosphate binding"/>
    <property type="evidence" value="ECO:0007669"/>
    <property type="project" value="InterPro"/>
</dbReference>
<dbReference type="Pfam" id="PF02776">
    <property type="entry name" value="TPP_enzyme_N"/>
    <property type="match status" value="1"/>
</dbReference>
<proteinExistence type="inferred from homology"/>
<dbReference type="InterPro" id="IPR000399">
    <property type="entry name" value="TPP-bd_CS"/>
</dbReference>
<dbReference type="NCBIfam" id="NF006203">
    <property type="entry name" value="PRK08327.1"/>
    <property type="match status" value="1"/>
</dbReference>
<dbReference type="GO" id="GO:0009097">
    <property type="term" value="P:isoleucine biosynthetic process"/>
    <property type="evidence" value="ECO:0007669"/>
    <property type="project" value="TreeGrafter"/>
</dbReference>
<dbReference type="InterPro" id="IPR012000">
    <property type="entry name" value="Thiamin_PyroP_enz_cen_dom"/>
</dbReference>
<sequence length="569" mass="61816">MYTAGTAFLEALKEAGVSYVFANLGSDHPAIVESIAEGQASGRGFPSLLTCPNEMVALSAAHGFAQVSGQAQAVIVHVECGTQALGGAVHNALRGRVPVLIFAGATPYTQEGELKGSRNEWIQWIQDIADQRGIMRNYVKFDYEFRTGRNVKQVVHRAMQLAKSDPMGPVYLVGAREVMEEDATPVAIDVTQWPPIAPLPIREEDARAIADALARARRPLVVTSYLGRNPAAVAGLTQLCRRLGIAVLEQSPTNVNFPPDDPLYMGNRWSEPYQEPVLAEADVVLVIDSDAPWIPSTSKPNDNAAIFHIDVDPLKDDIPLWYIKAQRVLRADAATALMQINTALDHMKPDTAAVQERTAHYGKLHRQRAQELERREQPGSVLTGEYFTACLRKYVDDDTIVLSETITNYPTIANHLRPSRPGTFFLSGGSSLGWNGGAAIGAKLAAPDKTVINLTGDGSYMFSVPSSVHWMARKYGTPFLQVVYNNGGWRSPKMSALAVHPKGYASRANAIGVEFDPEPDHGGIAAAAGGAYARKVEKPEDVDAAIAEALRVVREEKRCAVLDVKIPHL</sequence>
<dbReference type="GO" id="GO:0005948">
    <property type="term" value="C:acetolactate synthase complex"/>
    <property type="evidence" value="ECO:0007669"/>
    <property type="project" value="TreeGrafter"/>
</dbReference>
<evidence type="ECO:0000313" key="7">
    <source>
        <dbReference type="EMBL" id="AXK82105.1"/>
    </source>
</evidence>
<dbReference type="GO" id="GO:0009099">
    <property type="term" value="P:L-valine biosynthetic process"/>
    <property type="evidence" value="ECO:0007669"/>
    <property type="project" value="TreeGrafter"/>
</dbReference>
<gene>
    <name evidence="7" type="ORF">DW352_17180</name>
</gene>
<dbReference type="InterPro" id="IPR012001">
    <property type="entry name" value="Thiamin_PyroP_enz_TPP-bd_dom"/>
</dbReference>
<dbReference type="PANTHER" id="PTHR18968">
    <property type="entry name" value="THIAMINE PYROPHOSPHATE ENZYMES"/>
    <property type="match status" value="1"/>
</dbReference>
<dbReference type="GO" id="GO:0000287">
    <property type="term" value="F:magnesium ion binding"/>
    <property type="evidence" value="ECO:0007669"/>
    <property type="project" value="InterPro"/>
</dbReference>
<organism evidence="7 8">
    <name type="scientific">Pseudolabrys taiwanensis</name>
    <dbReference type="NCBI Taxonomy" id="331696"/>
    <lineage>
        <taxon>Bacteria</taxon>
        <taxon>Pseudomonadati</taxon>
        <taxon>Pseudomonadota</taxon>
        <taxon>Alphaproteobacteria</taxon>
        <taxon>Hyphomicrobiales</taxon>
        <taxon>Xanthobacteraceae</taxon>
        <taxon>Pseudolabrys</taxon>
    </lineage>
</organism>
<dbReference type="SUPFAM" id="SSF52467">
    <property type="entry name" value="DHS-like NAD/FAD-binding domain"/>
    <property type="match status" value="1"/>
</dbReference>
<dbReference type="Pfam" id="PF00205">
    <property type="entry name" value="TPP_enzyme_M"/>
    <property type="match status" value="1"/>
</dbReference>
<feature type="domain" description="Thiamine pyrophosphate enzyme TPP-binding" evidence="5">
    <location>
        <begin position="409"/>
        <end position="564"/>
    </location>
</feature>